<name>A0A5C5VDS7_9BACT</name>
<dbReference type="GO" id="GO:0009244">
    <property type="term" value="P:lipopolysaccharide core region biosynthetic process"/>
    <property type="evidence" value="ECO:0007669"/>
    <property type="project" value="TreeGrafter"/>
</dbReference>
<dbReference type="EMBL" id="SIHJ01000001">
    <property type="protein sequence ID" value="TWT36059.1"/>
    <property type="molecule type" value="Genomic_DNA"/>
</dbReference>
<dbReference type="InterPro" id="IPR002201">
    <property type="entry name" value="Glyco_trans_9"/>
</dbReference>
<keyword evidence="4" id="KW-1185">Reference proteome</keyword>
<dbReference type="Pfam" id="PF01075">
    <property type="entry name" value="Glyco_transf_9"/>
    <property type="match status" value="1"/>
</dbReference>
<dbReference type="GO" id="GO:0005829">
    <property type="term" value="C:cytosol"/>
    <property type="evidence" value="ECO:0007669"/>
    <property type="project" value="TreeGrafter"/>
</dbReference>
<dbReference type="CDD" id="cd03789">
    <property type="entry name" value="GT9_LPS_heptosyltransferase"/>
    <property type="match status" value="1"/>
</dbReference>
<dbReference type="SUPFAM" id="SSF53756">
    <property type="entry name" value="UDP-Glycosyltransferase/glycogen phosphorylase"/>
    <property type="match status" value="1"/>
</dbReference>
<dbReference type="PANTHER" id="PTHR30160:SF7">
    <property type="entry name" value="ADP-HEPTOSE--LPS HEPTOSYLTRANSFERASE 2"/>
    <property type="match status" value="1"/>
</dbReference>
<keyword evidence="2 3" id="KW-0808">Transferase</keyword>
<evidence type="ECO:0000313" key="4">
    <source>
        <dbReference type="Proteomes" id="UP000316714"/>
    </source>
</evidence>
<evidence type="ECO:0000256" key="1">
    <source>
        <dbReference type="ARBA" id="ARBA00022676"/>
    </source>
</evidence>
<dbReference type="InterPro" id="IPR051199">
    <property type="entry name" value="LPS_LOS_Heptosyltrfase"/>
</dbReference>
<reference evidence="3 4" key="1">
    <citation type="submission" date="2019-02" db="EMBL/GenBank/DDBJ databases">
        <title>Deep-cultivation of Planctomycetes and their phenomic and genomic characterization uncovers novel biology.</title>
        <authorList>
            <person name="Wiegand S."/>
            <person name="Jogler M."/>
            <person name="Boedeker C."/>
            <person name="Pinto D."/>
            <person name="Vollmers J."/>
            <person name="Rivas-Marin E."/>
            <person name="Kohn T."/>
            <person name="Peeters S.H."/>
            <person name="Heuer A."/>
            <person name="Rast P."/>
            <person name="Oberbeckmann S."/>
            <person name="Bunk B."/>
            <person name="Jeske O."/>
            <person name="Meyerdierks A."/>
            <person name="Storesund J.E."/>
            <person name="Kallscheuer N."/>
            <person name="Luecker S."/>
            <person name="Lage O.M."/>
            <person name="Pohl T."/>
            <person name="Merkel B.J."/>
            <person name="Hornburger P."/>
            <person name="Mueller R.-W."/>
            <person name="Bruemmer F."/>
            <person name="Labrenz M."/>
            <person name="Spormann A.M."/>
            <person name="Op Den Camp H."/>
            <person name="Overmann J."/>
            <person name="Amann R."/>
            <person name="Jetten M.S.M."/>
            <person name="Mascher T."/>
            <person name="Medema M.H."/>
            <person name="Devos D.P."/>
            <person name="Kaster A.-K."/>
            <person name="Ovreas L."/>
            <person name="Rohde M."/>
            <person name="Galperin M.Y."/>
            <person name="Jogler C."/>
        </authorList>
    </citation>
    <scope>NUCLEOTIDE SEQUENCE [LARGE SCALE GENOMIC DNA]</scope>
    <source>
        <strain evidence="3 4">KOR34</strain>
    </source>
</reference>
<dbReference type="EC" id="2.-.-.-" evidence="3"/>
<organism evidence="3 4">
    <name type="scientific">Posidoniimonas corsicana</name>
    <dbReference type="NCBI Taxonomy" id="1938618"/>
    <lineage>
        <taxon>Bacteria</taxon>
        <taxon>Pseudomonadati</taxon>
        <taxon>Planctomycetota</taxon>
        <taxon>Planctomycetia</taxon>
        <taxon>Pirellulales</taxon>
        <taxon>Lacipirellulaceae</taxon>
        <taxon>Posidoniimonas</taxon>
    </lineage>
</organism>
<sequence>MLGDSLLATPLVRQLKRIYPEAEVDLLCQPQNGAIFLYSPHVAQRHLLRRKASAGEIWSVVRAMRERRYDLAIDLHGIPKTAWLTLASGAKRRIGYRKWLARGPLCYTESTPRDQMPYEYNARRNLRLLGDGRVDYDDVDLEFPISSEDEAFADQFKADHIPGRTVAMYVISQDPDKIWPPERFAQIADRLSERGYTPLMVYGPGQEQATREVTDRMKSPAVVDYPMPTFPQLMGVMRRCDLFVGNDGGPHHLAATAGLPMVSLFQISPVEWTRPHREHQRFVAPSEVQTPCESCGTFVDRPFKEIPTDVVWEEVERVLENIG</sequence>
<evidence type="ECO:0000256" key="2">
    <source>
        <dbReference type="ARBA" id="ARBA00022679"/>
    </source>
</evidence>
<dbReference type="GO" id="GO:0008713">
    <property type="term" value="F:ADP-heptose-lipopolysaccharide heptosyltransferase activity"/>
    <property type="evidence" value="ECO:0007669"/>
    <property type="project" value="TreeGrafter"/>
</dbReference>
<dbReference type="PANTHER" id="PTHR30160">
    <property type="entry name" value="TETRAACYLDISACCHARIDE 4'-KINASE-RELATED"/>
    <property type="match status" value="1"/>
</dbReference>
<comment type="caution">
    <text evidence="3">The sequence shown here is derived from an EMBL/GenBank/DDBJ whole genome shotgun (WGS) entry which is preliminary data.</text>
</comment>
<accession>A0A5C5VDS7</accession>
<protein>
    <submittedName>
        <fullName evidence="3">Lipopolysaccharide core heptosyltransferase RfaQ</fullName>
        <ecNumber evidence="3">2.-.-.-</ecNumber>
    </submittedName>
</protein>
<dbReference type="AlphaFoldDB" id="A0A5C5VDS7"/>
<gene>
    <name evidence="3" type="primary">rfaQ_1</name>
    <name evidence="3" type="ORF">KOR34_09580</name>
</gene>
<evidence type="ECO:0000313" key="3">
    <source>
        <dbReference type="EMBL" id="TWT36059.1"/>
    </source>
</evidence>
<dbReference type="Proteomes" id="UP000316714">
    <property type="component" value="Unassembled WGS sequence"/>
</dbReference>
<dbReference type="Gene3D" id="3.40.50.2000">
    <property type="entry name" value="Glycogen Phosphorylase B"/>
    <property type="match status" value="2"/>
</dbReference>
<proteinExistence type="predicted"/>
<keyword evidence="1" id="KW-0328">Glycosyltransferase</keyword>